<reference evidence="1" key="1">
    <citation type="submission" date="2018-05" db="EMBL/GenBank/DDBJ databases">
        <authorList>
            <person name="Lanie J.A."/>
            <person name="Ng W.-L."/>
            <person name="Kazmierczak K.M."/>
            <person name="Andrzejewski T.M."/>
            <person name="Davidsen T.M."/>
            <person name="Wayne K.J."/>
            <person name="Tettelin H."/>
            <person name="Glass J.I."/>
            <person name="Rusch D."/>
            <person name="Podicherti R."/>
            <person name="Tsui H.-C.T."/>
            <person name="Winkler M.E."/>
        </authorList>
    </citation>
    <scope>NUCLEOTIDE SEQUENCE</scope>
</reference>
<dbReference type="EMBL" id="UINC01194286">
    <property type="protein sequence ID" value="SVE10301.1"/>
    <property type="molecule type" value="Genomic_DNA"/>
</dbReference>
<gene>
    <name evidence="1" type="ORF">METZ01_LOCUS463155</name>
</gene>
<dbReference type="AlphaFoldDB" id="A0A383ARV0"/>
<sequence>MKRLLTLLILTGFVFGQDVLTHKSGEIYKGKFFGIVEENIVFYVEGGTSNKMFPIREVTSIETSNGMLSYPFGIDVGTDVKNLPKGLIDIETKDGNIFLGTLLEETEDNYKIITNDGIEINVPKSSVKSFNAIATAEFGDEVWRADPNKSMYLFAPSAFPIENNKSYCRDFCLFFPSYNRGFGNGFSMQFGAFIIPEMDFSALPIIISGKYSLPTIGSTGLAAG</sequence>
<accession>A0A383ARV0</accession>
<name>A0A383ARV0_9ZZZZ</name>
<proteinExistence type="predicted"/>
<feature type="non-terminal residue" evidence="1">
    <location>
        <position position="224"/>
    </location>
</feature>
<evidence type="ECO:0000313" key="1">
    <source>
        <dbReference type="EMBL" id="SVE10301.1"/>
    </source>
</evidence>
<organism evidence="1">
    <name type="scientific">marine metagenome</name>
    <dbReference type="NCBI Taxonomy" id="408172"/>
    <lineage>
        <taxon>unclassified sequences</taxon>
        <taxon>metagenomes</taxon>
        <taxon>ecological metagenomes</taxon>
    </lineage>
</organism>
<protein>
    <submittedName>
        <fullName evidence="1">Uncharacterized protein</fullName>
    </submittedName>
</protein>